<keyword evidence="1" id="KW-0802">TPR repeat</keyword>
<dbReference type="Proteomes" id="UP000595278">
    <property type="component" value="Chromosome"/>
</dbReference>
<dbReference type="AlphaFoldDB" id="A0A974NE31"/>
<evidence type="ECO:0000256" key="1">
    <source>
        <dbReference type="PROSITE-ProRule" id="PRU00339"/>
    </source>
</evidence>
<dbReference type="SUPFAM" id="SSF48452">
    <property type="entry name" value="TPR-like"/>
    <property type="match status" value="1"/>
</dbReference>
<dbReference type="PROSITE" id="PS51257">
    <property type="entry name" value="PROKAR_LIPOPROTEIN"/>
    <property type="match status" value="1"/>
</dbReference>
<feature type="repeat" description="TPR" evidence="1">
    <location>
        <begin position="208"/>
        <end position="241"/>
    </location>
</feature>
<dbReference type="InterPro" id="IPR011990">
    <property type="entry name" value="TPR-like_helical_dom_sf"/>
</dbReference>
<dbReference type="RefSeq" id="WP_201090862.1">
    <property type="nucleotide sequence ID" value="NZ_CP067393.1"/>
</dbReference>
<gene>
    <name evidence="2" type="ORF">JHT90_10880</name>
</gene>
<proteinExistence type="predicted"/>
<organism evidence="2 3">
    <name type="scientific">Entomomonas asaccharolytica</name>
    <dbReference type="NCBI Taxonomy" id="2785331"/>
    <lineage>
        <taxon>Bacteria</taxon>
        <taxon>Pseudomonadati</taxon>
        <taxon>Pseudomonadota</taxon>
        <taxon>Gammaproteobacteria</taxon>
        <taxon>Pseudomonadales</taxon>
        <taxon>Pseudomonadaceae</taxon>
        <taxon>Entomomonas</taxon>
    </lineage>
</organism>
<dbReference type="InterPro" id="IPR019734">
    <property type="entry name" value="TPR_rpt"/>
</dbReference>
<evidence type="ECO:0008006" key="4">
    <source>
        <dbReference type="Google" id="ProtNLM"/>
    </source>
</evidence>
<dbReference type="PROSITE" id="PS50005">
    <property type="entry name" value="TPR"/>
    <property type="match status" value="1"/>
</dbReference>
<dbReference type="EMBL" id="CP067393">
    <property type="protein sequence ID" value="QQP84899.1"/>
    <property type="molecule type" value="Genomic_DNA"/>
</dbReference>
<dbReference type="KEGG" id="eaz:JHT90_10880"/>
<protein>
    <recommendedName>
        <fullName evidence="4">Lipoprotein</fullName>
    </recommendedName>
</protein>
<sequence>MLRIGYALLLMLFLVGCSTVRNYDRELTIISQQINVGDVDAALTILESNNKKEQKDLLYYFEKGELLRLKGDLQASQAAWMSANQQVQAWEDSVKVDPARYVNNFMAFLLNDKIRRYDGYDYEKVMLTTQMALNYLAMGDWSSARVAIRQTHEREAVIAKVHDLLYYKQEQIAQEKGINTQFQDLNGYPVATLNTPSVVNLKNSYQSAFSHYLAGYIYEALGDRDLAAPGYRNAIELRPDAPVLKEALKNLTSNINRPANQSDVLIIMQSGLAPKRDSLSISIPIPTNSGIIQISVSLPVINDVGYGSKFNAITVNGRNYPLTEVTSVDAMSRRALRDDLPMILIRTVTRAATRAVAQQQLNKEVSPWAGLAFGLAGALLEQADLRTWRTLPESMQIARLTLPKGKQTINLPNGTQFDVMISNNYQVVQLVQIGNKIYIP</sequence>
<dbReference type="Gene3D" id="1.25.40.10">
    <property type="entry name" value="Tetratricopeptide repeat domain"/>
    <property type="match status" value="1"/>
</dbReference>
<keyword evidence="3" id="KW-1185">Reference proteome</keyword>
<accession>A0A974NE31</accession>
<evidence type="ECO:0000313" key="2">
    <source>
        <dbReference type="EMBL" id="QQP84899.1"/>
    </source>
</evidence>
<name>A0A974NE31_9GAMM</name>
<evidence type="ECO:0000313" key="3">
    <source>
        <dbReference type="Proteomes" id="UP000595278"/>
    </source>
</evidence>
<reference evidence="2 3" key="1">
    <citation type="submission" date="2021-01" db="EMBL/GenBank/DDBJ databases">
        <title>Entomomonas sp. F2A isolated from a house cricket (Acheta domesticus).</title>
        <authorList>
            <person name="Spergser J."/>
            <person name="Busse H.-J."/>
        </authorList>
    </citation>
    <scope>NUCLEOTIDE SEQUENCE [LARGE SCALE GENOMIC DNA]</scope>
    <source>
        <strain evidence="2 3">F2A</strain>
    </source>
</reference>